<protein>
    <submittedName>
        <fullName evidence="1">Uncharacterized protein</fullName>
    </submittedName>
</protein>
<dbReference type="AlphaFoldDB" id="A0AAV4GAK9"/>
<gene>
    <name evidence="1" type="ORF">ElyMa_005930600</name>
</gene>
<comment type="caution">
    <text evidence="1">The sequence shown here is derived from an EMBL/GenBank/DDBJ whole genome shotgun (WGS) entry which is preliminary data.</text>
</comment>
<dbReference type="EMBL" id="BMAT01011895">
    <property type="protein sequence ID" value="GFR81620.1"/>
    <property type="molecule type" value="Genomic_DNA"/>
</dbReference>
<dbReference type="Proteomes" id="UP000762676">
    <property type="component" value="Unassembled WGS sequence"/>
</dbReference>
<sequence length="144" mass="16248">MEEYPTNDEKATFACLFVDEKPDVQALQIKEEPLATANEHGLCCFSKDMDWKLDLKQIVPGTCSKQAVVKFQDGNSREQNLLLGDGSLQIKCPDGFKAKFPKCSQVKNEFCVAKDDSDLIKKEENEIERDLNVNTEEEACIARL</sequence>
<evidence type="ECO:0000313" key="1">
    <source>
        <dbReference type="EMBL" id="GFR81620.1"/>
    </source>
</evidence>
<keyword evidence="2" id="KW-1185">Reference proteome</keyword>
<proteinExistence type="predicted"/>
<accession>A0AAV4GAK9</accession>
<name>A0AAV4GAK9_9GAST</name>
<reference evidence="1 2" key="1">
    <citation type="journal article" date="2021" name="Elife">
        <title>Chloroplast acquisition without the gene transfer in kleptoplastic sea slugs, Plakobranchus ocellatus.</title>
        <authorList>
            <person name="Maeda T."/>
            <person name="Takahashi S."/>
            <person name="Yoshida T."/>
            <person name="Shimamura S."/>
            <person name="Takaki Y."/>
            <person name="Nagai Y."/>
            <person name="Toyoda A."/>
            <person name="Suzuki Y."/>
            <person name="Arimoto A."/>
            <person name="Ishii H."/>
            <person name="Satoh N."/>
            <person name="Nishiyama T."/>
            <person name="Hasebe M."/>
            <person name="Maruyama T."/>
            <person name="Minagawa J."/>
            <person name="Obokata J."/>
            <person name="Shigenobu S."/>
        </authorList>
    </citation>
    <scope>NUCLEOTIDE SEQUENCE [LARGE SCALE GENOMIC DNA]</scope>
</reference>
<organism evidence="1 2">
    <name type="scientific">Elysia marginata</name>
    <dbReference type="NCBI Taxonomy" id="1093978"/>
    <lineage>
        <taxon>Eukaryota</taxon>
        <taxon>Metazoa</taxon>
        <taxon>Spiralia</taxon>
        <taxon>Lophotrochozoa</taxon>
        <taxon>Mollusca</taxon>
        <taxon>Gastropoda</taxon>
        <taxon>Heterobranchia</taxon>
        <taxon>Euthyneura</taxon>
        <taxon>Panpulmonata</taxon>
        <taxon>Sacoglossa</taxon>
        <taxon>Placobranchoidea</taxon>
        <taxon>Plakobranchidae</taxon>
        <taxon>Elysia</taxon>
    </lineage>
</organism>
<evidence type="ECO:0000313" key="2">
    <source>
        <dbReference type="Proteomes" id="UP000762676"/>
    </source>
</evidence>